<dbReference type="FunFam" id="3.40.50.720:FF:000121">
    <property type="entry name" value="Prostaglandin reductase 2"/>
    <property type="match status" value="1"/>
</dbReference>
<dbReference type="InterPro" id="IPR045010">
    <property type="entry name" value="MDR_fam"/>
</dbReference>
<dbReference type="GO" id="GO:0016628">
    <property type="term" value="F:oxidoreductase activity, acting on the CH-CH group of donors, NAD or NADP as acceptor"/>
    <property type="evidence" value="ECO:0007669"/>
    <property type="project" value="InterPro"/>
</dbReference>
<name>M5FV59_DACPD</name>
<dbReference type="Gene3D" id="3.90.180.10">
    <property type="entry name" value="Medium-chain alcohol dehydrogenases, catalytic domain"/>
    <property type="match status" value="1"/>
</dbReference>
<dbReference type="InterPro" id="IPR013149">
    <property type="entry name" value="ADH-like_C"/>
</dbReference>
<dbReference type="Pfam" id="PF16884">
    <property type="entry name" value="ADH_N_2"/>
    <property type="match status" value="1"/>
</dbReference>
<dbReference type="InterPro" id="IPR036291">
    <property type="entry name" value="NAD(P)-bd_dom_sf"/>
</dbReference>
<evidence type="ECO:0000259" key="3">
    <source>
        <dbReference type="Pfam" id="PF16884"/>
    </source>
</evidence>
<dbReference type="OMA" id="YPIKNIH"/>
<feature type="domain" description="Alcohol dehydrogenase-like C-terminal" evidence="2">
    <location>
        <begin position="169"/>
        <end position="291"/>
    </location>
</feature>
<dbReference type="HOGENOM" id="CLU_026673_29_1_1"/>
<feature type="domain" description="Oxidoreductase N-terminal" evidence="3">
    <location>
        <begin position="15"/>
        <end position="108"/>
    </location>
</feature>
<evidence type="ECO:0000313" key="4">
    <source>
        <dbReference type="EMBL" id="EJU01661.1"/>
    </source>
</evidence>
<dbReference type="AlphaFoldDB" id="M5FV59"/>
<evidence type="ECO:0000256" key="1">
    <source>
        <dbReference type="ARBA" id="ARBA00023002"/>
    </source>
</evidence>
<dbReference type="OrthoDB" id="809632at2759"/>
<dbReference type="PANTHER" id="PTHR43205">
    <property type="entry name" value="PROSTAGLANDIN REDUCTASE"/>
    <property type="match status" value="1"/>
</dbReference>
<organism evidence="4 5">
    <name type="scientific">Dacryopinax primogenitus (strain DJM 731)</name>
    <name type="common">Brown rot fungus</name>
    <dbReference type="NCBI Taxonomy" id="1858805"/>
    <lineage>
        <taxon>Eukaryota</taxon>
        <taxon>Fungi</taxon>
        <taxon>Dikarya</taxon>
        <taxon>Basidiomycota</taxon>
        <taxon>Agaricomycotina</taxon>
        <taxon>Dacrymycetes</taxon>
        <taxon>Dacrymycetales</taxon>
        <taxon>Dacrymycetaceae</taxon>
        <taxon>Dacryopinax</taxon>
    </lineage>
</organism>
<protein>
    <submittedName>
        <fullName evidence="4">Alcohol dehydrogenase</fullName>
    </submittedName>
</protein>
<accession>M5FV59</accession>
<dbReference type="CDD" id="cd05288">
    <property type="entry name" value="PGDH"/>
    <property type="match status" value="1"/>
</dbReference>
<keyword evidence="5" id="KW-1185">Reference proteome</keyword>
<sequence>MAPVPNPRYLFLASPAGWPDLSKDFQYDDSRTIDPDTVELNGGFITKTQFLSVDPYMRGRMNAGTFMAWQPGEPWTGFGICEVLRSETPEFQKGDTIYGHLPFEHYTVHCIESAHANMFRVIKNTENIPLSVYLGVAGLPGKTGYYGLKAIGEPKAGESIYVSTAAGVVGTVVCQIAKEWGLRVLGSTGSDEKVKFLQEDVGIDAFNYKTSCVDEAIKDFGGLDIYWDNVGAEMLDTALINMNHRGRIVICGHIAEYNVPDEKKRGIKHTWEMVYKEIRMQGLYVFSYEEQYADEFYATVPKMVAEGKLKYTEDITVGLEHAGELLMSVLKGQNTGKAILQMYP</sequence>
<dbReference type="GeneID" id="63683668"/>
<dbReference type="InterPro" id="IPR041694">
    <property type="entry name" value="ADH_N_2"/>
</dbReference>
<gene>
    <name evidence="4" type="ORF">DACRYDRAFT_108191</name>
</gene>
<dbReference type="RefSeq" id="XP_040628558.1">
    <property type="nucleotide sequence ID" value="XM_040768606.1"/>
</dbReference>
<dbReference type="Proteomes" id="UP000030653">
    <property type="component" value="Unassembled WGS sequence"/>
</dbReference>
<dbReference type="SUPFAM" id="SSF51735">
    <property type="entry name" value="NAD(P)-binding Rossmann-fold domains"/>
    <property type="match status" value="1"/>
</dbReference>
<keyword evidence="1" id="KW-0560">Oxidoreductase</keyword>
<dbReference type="SUPFAM" id="SSF50129">
    <property type="entry name" value="GroES-like"/>
    <property type="match status" value="1"/>
</dbReference>
<proteinExistence type="predicted"/>
<dbReference type="InterPro" id="IPR011032">
    <property type="entry name" value="GroES-like_sf"/>
</dbReference>
<dbReference type="PANTHER" id="PTHR43205:SF7">
    <property type="entry name" value="PROSTAGLANDIN REDUCTASE 1"/>
    <property type="match status" value="1"/>
</dbReference>
<evidence type="ECO:0000313" key="5">
    <source>
        <dbReference type="Proteomes" id="UP000030653"/>
    </source>
</evidence>
<dbReference type="Gene3D" id="3.40.50.720">
    <property type="entry name" value="NAD(P)-binding Rossmann-like Domain"/>
    <property type="match status" value="1"/>
</dbReference>
<evidence type="ECO:0000259" key="2">
    <source>
        <dbReference type="Pfam" id="PF00107"/>
    </source>
</evidence>
<dbReference type="Pfam" id="PF00107">
    <property type="entry name" value="ADH_zinc_N"/>
    <property type="match status" value="1"/>
</dbReference>
<reference evidence="4 5" key="1">
    <citation type="journal article" date="2012" name="Science">
        <title>The Paleozoic origin of enzymatic lignin decomposition reconstructed from 31 fungal genomes.</title>
        <authorList>
            <person name="Floudas D."/>
            <person name="Binder M."/>
            <person name="Riley R."/>
            <person name="Barry K."/>
            <person name="Blanchette R.A."/>
            <person name="Henrissat B."/>
            <person name="Martinez A.T."/>
            <person name="Otillar R."/>
            <person name="Spatafora J.W."/>
            <person name="Yadav J.S."/>
            <person name="Aerts A."/>
            <person name="Benoit I."/>
            <person name="Boyd A."/>
            <person name="Carlson A."/>
            <person name="Copeland A."/>
            <person name="Coutinho P.M."/>
            <person name="de Vries R.P."/>
            <person name="Ferreira P."/>
            <person name="Findley K."/>
            <person name="Foster B."/>
            <person name="Gaskell J."/>
            <person name="Glotzer D."/>
            <person name="Gorecki P."/>
            <person name="Heitman J."/>
            <person name="Hesse C."/>
            <person name="Hori C."/>
            <person name="Igarashi K."/>
            <person name="Jurgens J.A."/>
            <person name="Kallen N."/>
            <person name="Kersten P."/>
            <person name="Kohler A."/>
            <person name="Kuees U."/>
            <person name="Kumar T.K.A."/>
            <person name="Kuo A."/>
            <person name="LaButti K."/>
            <person name="Larrondo L.F."/>
            <person name="Lindquist E."/>
            <person name="Ling A."/>
            <person name="Lombard V."/>
            <person name="Lucas S."/>
            <person name="Lundell T."/>
            <person name="Martin R."/>
            <person name="McLaughlin D.J."/>
            <person name="Morgenstern I."/>
            <person name="Morin E."/>
            <person name="Murat C."/>
            <person name="Nagy L.G."/>
            <person name="Nolan M."/>
            <person name="Ohm R.A."/>
            <person name="Patyshakuliyeva A."/>
            <person name="Rokas A."/>
            <person name="Ruiz-Duenas F.J."/>
            <person name="Sabat G."/>
            <person name="Salamov A."/>
            <person name="Samejima M."/>
            <person name="Schmutz J."/>
            <person name="Slot J.C."/>
            <person name="St John F."/>
            <person name="Stenlid J."/>
            <person name="Sun H."/>
            <person name="Sun S."/>
            <person name="Syed K."/>
            <person name="Tsang A."/>
            <person name="Wiebenga A."/>
            <person name="Young D."/>
            <person name="Pisabarro A."/>
            <person name="Eastwood D.C."/>
            <person name="Martin F."/>
            <person name="Cullen D."/>
            <person name="Grigoriev I.V."/>
            <person name="Hibbett D.S."/>
        </authorList>
    </citation>
    <scope>NUCLEOTIDE SEQUENCE [LARGE SCALE GENOMIC DNA]</scope>
    <source>
        <strain evidence="4 5">DJM-731 SS1</strain>
    </source>
</reference>
<dbReference type="EMBL" id="JH795864">
    <property type="protein sequence ID" value="EJU01661.1"/>
    <property type="molecule type" value="Genomic_DNA"/>
</dbReference>